<gene>
    <name evidence="8 10" type="primary">proB</name>
    <name evidence="10" type="ORF">MM817_00935</name>
</gene>
<feature type="binding site" evidence="8">
    <location>
        <begin position="211"/>
        <end position="217"/>
    </location>
    <ligand>
        <name>ATP</name>
        <dbReference type="ChEBI" id="CHEBI:30616"/>
    </ligand>
</feature>
<dbReference type="GO" id="GO:0005829">
    <property type="term" value="C:cytosol"/>
    <property type="evidence" value="ECO:0007669"/>
    <property type="project" value="TreeGrafter"/>
</dbReference>
<feature type="binding site" evidence="8">
    <location>
        <position position="137"/>
    </location>
    <ligand>
        <name>substrate</name>
    </ligand>
</feature>
<name>A0A9X1V7G9_9BACL</name>
<evidence type="ECO:0000256" key="1">
    <source>
        <dbReference type="ARBA" id="ARBA00022490"/>
    </source>
</evidence>
<dbReference type="InterPro" id="IPR011529">
    <property type="entry name" value="Glu_5kinase"/>
</dbReference>
<dbReference type="Gene3D" id="2.30.130.10">
    <property type="entry name" value="PUA domain"/>
    <property type="match status" value="1"/>
</dbReference>
<dbReference type="InterPro" id="IPR036393">
    <property type="entry name" value="AceGlu_kinase-like_sf"/>
</dbReference>
<dbReference type="InterPro" id="IPR001048">
    <property type="entry name" value="Asp/Glu/Uridylate_kinase"/>
</dbReference>
<dbReference type="SUPFAM" id="SSF88697">
    <property type="entry name" value="PUA domain-like"/>
    <property type="match status" value="1"/>
</dbReference>
<dbReference type="InterPro" id="IPR019797">
    <property type="entry name" value="Glutamate_5-kinase_CS"/>
</dbReference>
<dbReference type="Proteomes" id="UP001139263">
    <property type="component" value="Unassembled WGS sequence"/>
</dbReference>
<keyword evidence="1 8" id="KW-0963">Cytoplasm</keyword>
<feature type="binding site" evidence="8">
    <location>
        <position position="149"/>
    </location>
    <ligand>
        <name>substrate</name>
    </ligand>
</feature>
<keyword evidence="7 8" id="KW-0067">ATP-binding</keyword>
<accession>A0A9X1V7G9</accession>
<evidence type="ECO:0000256" key="2">
    <source>
        <dbReference type="ARBA" id="ARBA00022605"/>
    </source>
</evidence>
<keyword evidence="11" id="KW-1185">Reference proteome</keyword>
<evidence type="ECO:0000313" key="11">
    <source>
        <dbReference type="Proteomes" id="UP001139263"/>
    </source>
</evidence>
<dbReference type="GO" id="GO:0003723">
    <property type="term" value="F:RNA binding"/>
    <property type="evidence" value="ECO:0007669"/>
    <property type="project" value="InterPro"/>
</dbReference>
<dbReference type="SUPFAM" id="SSF53633">
    <property type="entry name" value="Carbamate kinase-like"/>
    <property type="match status" value="1"/>
</dbReference>
<dbReference type="InterPro" id="IPR036974">
    <property type="entry name" value="PUA_sf"/>
</dbReference>
<keyword evidence="5 8" id="KW-0547">Nucleotide-binding</keyword>
<dbReference type="FunFam" id="3.40.1160.10:FF:000018">
    <property type="entry name" value="Glutamate 5-kinase"/>
    <property type="match status" value="1"/>
</dbReference>
<dbReference type="GO" id="GO:0004349">
    <property type="term" value="F:glutamate 5-kinase activity"/>
    <property type="evidence" value="ECO:0007669"/>
    <property type="project" value="UniProtKB-UniRule"/>
</dbReference>
<feature type="binding site" evidence="8">
    <location>
        <position position="9"/>
    </location>
    <ligand>
        <name>ATP</name>
        <dbReference type="ChEBI" id="CHEBI:30616"/>
    </ligand>
</feature>
<comment type="catalytic activity">
    <reaction evidence="8">
        <text>L-glutamate + ATP = L-glutamyl 5-phosphate + ADP</text>
        <dbReference type="Rhea" id="RHEA:14877"/>
        <dbReference type="ChEBI" id="CHEBI:29985"/>
        <dbReference type="ChEBI" id="CHEBI:30616"/>
        <dbReference type="ChEBI" id="CHEBI:58274"/>
        <dbReference type="ChEBI" id="CHEBI:456216"/>
        <dbReference type="EC" id="2.7.2.11"/>
    </reaction>
</comment>
<feature type="binding site" evidence="8">
    <location>
        <begin position="169"/>
        <end position="170"/>
    </location>
    <ligand>
        <name>ATP</name>
        <dbReference type="ChEBI" id="CHEBI:30616"/>
    </ligand>
</feature>
<dbReference type="PROSITE" id="PS50890">
    <property type="entry name" value="PUA"/>
    <property type="match status" value="1"/>
</dbReference>
<evidence type="ECO:0000256" key="3">
    <source>
        <dbReference type="ARBA" id="ARBA00022650"/>
    </source>
</evidence>
<dbReference type="GO" id="GO:0005524">
    <property type="term" value="F:ATP binding"/>
    <property type="evidence" value="ECO:0007669"/>
    <property type="project" value="UniProtKB-KW"/>
</dbReference>
<feature type="domain" description="PUA" evidence="9">
    <location>
        <begin position="277"/>
        <end position="350"/>
    </location>
</feature>
<evidence type="ECO:0000313" key="10">
    <source>
        <dbReference type="EMBL" id="MCI0182669.1"/>
    </source>
</evidence>
<dbReference type="PRINTS" id="PR00474">
    <property type="entry name" value="GLU5KINASE"/>
</dbReference>
<dbReference type="GO" id="GO:0055129">
    <property type="term" value="P:L-proline biosynthetic process"/>
    <property type="evidence" value="ECO:0007669"/>
    <property type="project" value="UniProtKB-UniRule"/>
</dbReference>
<dbReference type="InterPro" id="IPR015947">
    <property type="entry name" value="PUA-like_sf"/>
</dbReference>
<dbReference type="InterPro" id="IPR005715">
    <property type="entry name" value="Glu_5kinase/COase_Synthase"/>
</dbReference>
<organism evidence="10 11">
    <name type="scientific">Sulfoacidibacillus ferrooxidans</name>
    <dbReference type="NCBI Taxonomy" id="2005001"/>
    <lineage>
        <taxon>Bacteria</taxon>
        <taxon>Bacillati</taxon>
        <taxon>Bacillota</taxon>
        <taxon>Bacilli</taxon>
        <taxon>Bacillales</taxon>
        <taxon>Alicyclobacillaceae</taxon>
        <taxon>Sulfoacidibacillus</taxon>
    </lineage>
</organism>
<dbReference type="CDD" id="cd04242">
    <property type="entry name" value="AAK_G5K_ProB"/>
    <property type="match status" value="1"/>
</dbReference>
<dbReference type="Pfam" id="PF01472">
    <property type="entry name" value="PUA"/>
    <property type="match status" value="1"/>
</dbReference>
<evidence type="ECO:0000256" key="6">
    <source>
        <dbReference type="ARBA" id="ARBA00022777"/>
    </source>
</evidence>
<comment type="subcellular location">
    <subcellularLocation>
        <location evidence="8">Cytoplasm</location>
    </subcellularLocation>
</comment>
<dbReference type="AlphaFoldDB" id="A0A9X1V7G9"/>
<dbReference type="CDD" id="cd21157">
    <property type="entry name" value="PUA_G5K"/>
    <property type="match status" value="1"/>
</dbReference>
<dbReference type="InterPro" id="IPR002478">
    <property type="entry name" value="PUA"/>
</dbReference>
<dbReference type="EC" id="2.7.2.11" evidence="8"/>
<evidence type="ECO:0000256" key="4">
    <source>
        <dbReference type="ARBA" id="ARBA00022679"/>
    </source>
</evidence>
<dbReference type="PIRSF" id="PIRSF000729">
    <property type="entry name" value="GK"/>
    <property type="match status" value="1"/>
</dbReference>
<evidence type="ECO:0000256" key="5">
    <source>
        <dbReference type="ARBA" id="ARBA00022741"/>
    </source>
</evidence>
<feature type="binding site" evidence="8">
    <location>
        <position position="51"/>
    </location>
    <ligand>
        <name>substrate</name>
    </ligand>
</feature>
<dbReference type="HAMAP" id="MF_00456">
    <property type="entry name" value="ProB"/>
    <property type="match status" value="1"/>
</dbReference>
<protein>
    <recommendedName>
        <fullName evidence="8">Glutamate 5-kinase</fullName>
        <ecNumber evidence="8">2.7.2.11</ecNumber>
    </recommendedName>
    <alternativeName>
        <fullName evidence="8">Gamma-glutamyl kinase</fullName>
        <shortName evidence="8">GK</shortName>
    </alternativeName>
</protein>
<dbReference type="PANTHER" id="PTHR43654">
    <property type="entry name" value="GLUTAMATE 5-KINASE"/>
    <property type="match status" value="1"/>
</dbReference>
<reference evidence="10" key="1">
    <citation type="submission" date="2022-03" db="EMBL/GenBank/DDBJ databases">
        <title>Draft Genome Sequence of Firmicute Strain S0AB, a Heterotrophic Iron/Sulfur-Oxidizing Extreme Acidophile.</title>
        <authorList>
            <person name="Vergara E."/>
            <person name="Pakostova E."/>
            <person name="Johnson D.B."/>
            <person name="Holmes D.S."/>
        </authorList>
    </citation>
    <scope>NUCLEOTIDE SEQUENCE</scope>
    <source>
        <strain evidence="10">S0AB</strain>
    </source>
</reference>
<comment type="function">
    <text evidence="8">Catalyzes the transfer of a phosphate group to glutamate to form L-glutamate 5-phosphate.</text>
</comment>
<dbReference type="EMBL" id="JALBUF010000001">
    <property type="protein sequence ID" value="MCI0182669.1"/>
    <property type="molecule type" value="Genomic_DNA"/>
</dbReference>
<dbReference type="PANTHER" id="PTHR43654:SF1">
    <property type="entry name" value="ISOPENTENYL PHOSPHATE KINASE"/>
    <property type="match status" value="1"/>
</dbReference>
<dbReference type="PROSITE" id="PS00902">
    <property type="entry name" value="GLUTAMATE_5_KINASE"/>
    <property type="match status" value="1"/>
</dbReference>
<evidence type="ECO:0000259" key="9">
    <source>
        <dbReference type="SMART" id="SM00359"/>
    </source>
</evidence>
<comment type="similarity">
    <text evidence="8">Belongs to the glutamate 5-kinase family.</text>
</comment>
<keyword evidence="3 8" id="KW-0641">Proline biosynthesis</keyword>
<keyword evidence="4 8" id="KW-0808">Transferase</keyword>
<dbReference type="InterPro" id="IPR001057">
    <property type="entry name" value="Glu/AcGlu_kinase"/>
</dbReference>
<comment type="pathway">
    <text evidence="8">Amino-acid biosynthesis; L-proline biosynthesis; L-glutamate 5-semialdehyde from L-glutamate: step 1/2.</text>
</comment>
<dbReference type="RefSeq" id="WP_241712238.1">
    <property type="nucleotide sequence ID" value="NZ_JALBUF010000001.1"/>
</dbReference>
<comment type="caution">
    <text evidence="10">The sequence shown here is derived from an EMBL/GenBank/DDBJ whole genome shotgun (WGS) entry which is preliminary data.</text>
</comment>
<sequence>MQKTRIVVKVGSSSLTDPSTGLLSSEKIHTMSDQLAPLLQNPMYEVIIVSSGAIAAGRGKLGWQTTRTLPEKQAASAVGQSLLIDMYQREFAVLQRVVAQILLTRADIEDRRRYVNIRNTMETLLHARVLPIVNENDTVAVSEIRFGDNDSLAALVAILLSAQYLVLLTDIDGLYTGDPRVDLDAKRIAKIEKIDDHIRSLAGDEGSAVGTGGMRTKLRAAEMAMDSGIEVVIAATHETNVLSRLLAGEQVGTHFISSKDHRSARKSWLIHGTRSSGRLCIDEGASIAIQTQGRSLLLPGILQVEGKFQEGAIVDLVDVHGGAIGKGIVSMSSFDLQYLIKKDANIRHLGDLPEVIHRNDLALL</sequence>
<proteinExistence type="inferred from homology"/>
<dbReference type="SMART" id="SM00359">
    <property type="entry name" value="PUA"/>
    <property type="match status" value="1"/>
</dbReference>
<dbReference type="Pfam" id="PF00696">
    <property type="entry name" value="AA_kinase"/>
    <property type="match status" value="1"/>
</dbReference>
<dbReference type="Gene3D" id="3.40.1160.10">
    <property type="entry name" value="Acetylglutamate kinase-like"/>
    <property type="match status" value="2"/>
</dbReference>
<evidence type="ECO:0000256" key="8">
    <source>
        <dbReference type="HAMAP-Rule" id="MF_00456"/>
    </source>
</evidence>
<keyword evidence="6 8" id="KW-0418">Kinase</keyword>
<evidence type="ECO:0000256" key="7">
    <source>
        <dbReference type="ARBA" id="ARBA00022840"/>
    </source>
</evidence>
<keyword evidence="2 8" id="KW-0028">Amino-acid biosynthesis</keyword>
<dbReference type="NCBIfam" id="TIGR01027">
    <property type="entry name" value="proB"/>
    <property type="match status" value="1"/>
</dbReference>
<dbReference type="InterPro" id="IPR041739">
    <property type="entry name" value="G5K_ProB"/>
</dbReference>